<dbReference type="EMBL" id="JAGSGD010000001">
    <property type="protein sequence ID" value="MBR7620942.1"/>
    <property type="molecule type" value="Genomic_DNA"/>
</dbReference>
<dbReference type="EC" id="4.2.3.5" evidence="3 7"/>
<dbReference type="PANTHER" id="PTHR21085">
    <property type="entry name" value="CHORISMATE SYNTHASE"/>
    <property type="match status" value="1"/>
</dbReference>
<keyword evidence="4 7" id="KW-0028">Amino-acid biosynthesis</keyword>
<dbReference type="Gene3D" id="3.60.150.10">
    <property type="entry name" value="Chorismate synthase AroC"/>
    <property type="match status" value="1"/>
</dbReference>
<dbReference type="GO" id="GO:0009073">
    <property type="term" value="P:aromatic amino acid family biosynthetic process"/>
    <property type="evidence" value="ECO:0007669"/>
    <property type="project" value="UniProtKB-KW"/>
</dbReference>
<name>A0A941HY30_9CAUL</name>
<feature type="binding site" evidence="7">
    <location>
        <position position="287"/>
    </location>
    <ligand>
        <name>FMN</name>
        <dbReference type="ChEBI" id="CHEBI:58210"/>
    </ligand>
</feature>
<keyword evidence="10" id="KW-1185">Reference proteome</keyword>
<comment type="cofactor">
    <cofactor evidence="7 8">
        <name>FMNH2</name>
        <dbReference type="ChEBI" id="CHEBI:57618"/>
    </cofactor>
    <text evidence="7 8">Reduced FMN (FMNH(2)).</text>
</comment>
<dbReference type="SUPFAM" id="SSF103263">
    <property type="entry name" value="Chorismate synthase, AroC"/>
    <property type="match status" value="1"/>
</dbReference>
<dbReference type="PROSITE" id="PS00787">
    <property type="entry name" value="CHORISMATE_SYNTHASE_1"/>
    <property type="match status" value="1"/>
</dbReference>
<comment type="function">
    <text evidence="7">Catalyzes the anti-1,4-elimination of the C-3 phosphate and the C-6 proR hydrogen from 5-enolpyruvylshikimate-3-phosphate (EPSP) to yield chorismate, which is the branch point compound that serves as the starting substrate for the three terminal pathways of aromatic amino acid biosynthesis. This reaction introduces a second double bond into the aromatic ring system.</text>
</comment>
<dbReference type="AlphaFoldDB" id="A0A941HY30"/>
<keyword evidence="5 7" id="KW-0057">Aromatic amino acid biosynthesis</keyword>
<comment type="subunit">
    <text evidence="7">Homotetramer.</text>
</comment>
<accession>A0A941HY30</accession>
<dbReference type="NCBIfam" id="NF003793">
    <property type="entry name" value="PRK05382.1"/>
    <property type="match status" value="1"/>
</dbReference>
<evidence type="ECO:0000313" key="9">
    <source>
        <dbReference type="EMBL" id="MBR7620942.1"/>
    </source>
</evidence>
<dbReference type="CDD" id="cd07304">
    <property type="entry name" value="Chorismate_synthase"/>
    <property type="match status" value="1"/>
</dbReference>
<dbReference type="Proteomes" id="UP000622580">
    <property type="component" value="Unassembled WGS sequence"/>
</dbReference>
<dbReference type="GO" id="GO:0009423">
    <property type="term" value="P:chorismate biosynthetic process"/>
    <property type="evidence" value="ECO:0007669"/>
    <property type="project" value="UniProtKB-UniRule"/>
</dbReference>
<proteinExistence type="inferred from homology"/>
<evidence type="ECO:0000256" key="8">
    <source>
        <dbReference type="RuleBase" id="RU000605"/>
    </source>
</evidence>
<comment type="catalytic activity">
    <reaction evidence="7 8">
        <text>5-O-(1-carboxyvinyl)-3-phosphoshikimate = chorismate + phosphate</text>
        <dbReference type="Rhea" id="RHEA:21020"/>
        <dbReference type="ChEBI" id="CHEBI:29748"/>
        <dbReference type="ChEBI" id="CHEBI:43474"/>
        <dbReference type="ChEBI" id="CHEBI:57701"/>
        <dbReference type="EC" id="4.2.3.5"/>
    </reaction>
</comment>
<dbReference type="Pfam" id="PF01264">
    <property type="entry name" value="Chorismate_synt"/>
    <property type="match status" value="1"/>
</dbReference>
<evidence type="ECO:0000256" key="4">
    <source>
        <dbReference type="ARBA" id="ARBA00022605"/>
    </source>
</evidence>
<feature type="binding site" evidence="7">
    <location>
        <position position="48"/>
    </location>
    <ligand>
        <name>NADP(+)</name>
        <dbReference type="ChEBI" id="CHEBI:58349"/>
    </ligand>
</feature>
<dbReference type="GO" id="GO:0010181">
    <property type="term" value="F:FMN binding"/>
    <property type="evidence" value="ECO:0007669"/>
    <property type="project" value="TreeGrafter"/>
</dbReference>
<dbReference type="PANTHER" id="PTHR21085:SF0">
    <property type="entry name" value="CHORISMATE SYNTHASE"/>
    <property type="match status" value="1"/>
</dbReference>
<organism evidence="9 10">
    <name type="scientific">Phenylobacterium glaciei</name>
    <dbReference type="NCBI Taxonomy" id="2803784"/>
    <lineage>
        <taxon>Bacteria</taxon>
        <taxon>Pseudomonadati</taxon>
        <taxon>Pseudomonadota</taxon>
        <taxon>Alphaproteobacteria</taxon>
        <taxon>Caulobacterales</taxon>
        <taxon>Caulobacteraceae</taxon>
        <taxon>Phenylobacterium</taxon>
    </lineage>
</organism>
<sequence>MSHNSFGHLFRVTTWGESHGPALGCVVDGCPPNIQLTAEEVQVWLDKRRPGQGKFVTQRQEPDAVKILSGVFADERTDGQVTTGTPISMIIENVDQRSRDYGEIAQAFRPGHADYAYFAKYGVRDYRGGGRASARETAARVAAGAVARKILGGVTIRGAVVQIGPHAIDRNRFDWDQTTENPFWCPDPAMVSVWEEHLETVRKAGSSTGAIVEVEAVGVPAGWGAPIYGKLDAELAGALMSINAAKGVEVGAGFASAAFSGEENADEMRMGNDGPMFLSNSAGGVLGGISTGQSVVARVAFKPTSSILSLRQSINEAGEEIDLRTKGRHDPCVGLRAVPVVEAMTACVLADAFLRHRAQTGGGAHLPGKVADR</sequence>
<dbReference type="GO" id="GO:0008652">
    <property type="term" value="P:amino acid biosynthetic process"/>
    <property type="evidence" value="ECO:0007669"/>
    <property type="project" value="UniProtKB-KW"/>
</dbReference>
<evidence type="ECO:0000256" key="6">
    <source>
        <dbReference type="ARBA" id="ARBA00023239"/>
    </source>
</evidence>
<dbReference type="InterPro" id="IPR035904">
    <property type="entry name" value="Chorismate_synth_AroC_sf"/>
</dbReference>
<feature type="binding site" evidence="7">
    <location>
        <position position="54"/>
    </location>
    <ligand>
        <name>NADP(+)</name>
        <dbReference type="ChEBI" id="CHEBI:58349"/>
    </ligand>
</feature>
<dbReference type="InterPro" id="IPR000453">
    <property type="entry name" value="Chorismate_synth"/>
</dbReference>
<dbReference type="RefSeq" id="WP_215341685.1">
    <property type="nucleotide sequence ID" value="NZ_JAGSGD010000001.1"/>
</dbReference>
<reference evidence="9" key="1">
    <citation type="submission" date="2021-04" db="EMBL/GenBank/DDBJ databases">
        <title>Draft genome assembly of strain Phenylobacterium sp. 20VBR1 using MiniION and Illumina platforms.</title>
        <authorList>
            <person name="Thomas F.A."/>
            <person name="Krishnan K.P."/>
            <person name="Sinha R.K."/>
        </authorList>
    </citation>
    <scope>NUCLEOTIDE SEQUENCE</scope>
    <source>
        <strain evidence="9">20VBR1</strain>
    </source>
</reference>
<dbReference type="GO" id="GO:0005829">
    <property type="term" value="C:cytosol"/>
    <property type="evidence" value="ECO:0007669"/>
    <property type="project" value="TreeGrafter"/>
</dbReference>
<gene>
    <name evidence="7 9" type="primary">aroC</name>
    <name evidence="9" type="ORF">JKL49_16225</name>
</gene>
<keyword evidence="7" id="KW-0521">NADP</keyword>
<dbReference type="InterPro" id="IPR020541">
    <property type="entry name" value="Chorismate_synthase_CS"/>
</dbReference>
<feature type="binding site" evidence="7">
    <location>
        <position position="328"/>
    </location>
    <ligand>
        <name>FMN</name>
        <dbReference type="ChEBI" id="CHEBI:58210"/>
    </ligand>
</feature>
<comment type="caution">
    <text evidence="9">The sequence shown here is derived from an EMBL/GenBank/DDBJ whole genome shotgun (WGS) entry which is preliminary data.</text>
</comment>
<evidence type="ECO:0000313" key="10">
    <source>
        <dbReference type="Proteomes" id="UP000622580"/>
    </source>
</evidence>
<dbReference type="PIRSF" id="PIRSF001456">
    <property type="entry name" value="Chorismate_synth"/>
    <property type="match status" value="1"/>
</dbReference>
<evidence type="ECO:0000256" key="3">
    <source>
        <dbReference type="ARBA" id="ARBA00013036"/>
    </source>
</evidence>
<comment type="similarity">
    <text evidence="2 7 8">Belongs to the chorismate synthase family.</text>
</comment>
<dbReference type="PROSITE" id="PS00788">
    <property type="entry name" value="CHORISMATE_SYNTHASE_2"/>
    <property type="match status" value="1"/>
</dbReference>
<feature type="binding site" evidence="7">
    <location>
        <begin position="131"/>
        <end position="133"/>
    </location>
    <ligand>
        <name>FMN</name>
        <dbReference type="ChEBI" id="CHEBI:58210"/>
    </ligand>
</feature>
<keyword evidence="7" id="KW-0274">FAD</keyword>
<feature type="binding site" evidence="7">
    <location>
        <begin position="243"/>
        <end position="244"/>
    </location>
    <ligand>
        <name>FMN</name>
        <dbReference type="ChEBI" id="CHEBI:58210"/>
    </ligand>
</feature>
<evidence type="ECO:0000256" key="5">
    <source>
        <dbReference type="ARBA" id="ARBA00023141"/>
    </source>
</evidence>
<comment type="pathway">
    <text evidence="1 7 8">Metabolic intermediate biosynthesis; chorismate biosynthesis; chorismate from D-erythrose 4-phosphate and phosphoenolpyruvate: step 7/7.</text>
</comment>
<evidence type="ECO:0000256" key="2">
    <source>
        <dbReference type="ARBA" id="ARBA00008014"/>
    </source>
</evidence>
<dbReference type="NCBIfam" id="TIGR00033">
    <property type="entry name" value="aroC"/>
    <property type="match status" value="1"/>
</dbReference>
<protein>
    <recommendedName>
        <fullName evidence="3 7">Chorismate synthase</fullName>
        <shortName evidence="7">CS</shortName>
        <ecNumber evidence="3 7">4.2.3.5</ecNumber>
    </recommendedName>
    <alternativeName>
        <fullName evidence="7">5-enolpyruvylshikimate-3-phosphate phospholyase</fullName>
    </alternativeName>
</protein>
<evidence type="ECO:0000256" key="7">
    <source>
        <dbReference type="HAMAP-Rule" id="MF_00300"/>
    </source>
</evidence>
<keyword evidence="6 7" id="KW-0456">Lyase</keyword>
<dbReference type="PROSITE" id="PS00789">
    <property type="entry name" value="CHORISMATE_SYNTHASE_3"/>
    <property type="match status" value="1"/>
</dbReference>
<keyword evidence="7" id="KW-0285">Flavoprotein</keyword>
<dbReference type="HAMAP" id="MF_00300">
    <property type="entry name" value="Chorismate_synth"/>
    <property type="match status" value="1"/>
</dbReference>
<dbReference type="GO" id="GO:0004107">
    <property type="term" value="F:chorismate synthase activity"/>
    <property type="evidence" value="ECO:0007669"/>
    <property type="project" value="UniProtKB-UniRule"/>
</dbReference>
<keyword evidence="7" id="KW-0288">FMN</keyword>
<evidence type="ECO:0000256" key="1">
    <source>
        <dbReference type="ARBA" id="ARBA00005044"/>
    </source>
</evidence>
<feature type="binding site" evidence="7">
    <location>
        <begin position="302"/>
        <end position="306"/>
    </location>
    <ligand>
        <name>FMN</name>
        <dbReference type="ChEBI" id="CHEBI:58210"/>
    </ligand>
</feature>